<dbReference type="InterPro" id="IPR057435">
    <property type="entry name" value="Lips"/>
</dbReference>
<evidence type="ECO:0000313" key="1">
    <source>
        <dbReference type="EMBL" id="CAD7224711.1"/>
    </source>
</evidence>
<organism evidence="1">
    <name type="scientific">Cyprideis torosa</name>
    <dbReference type="NCBI Taxonomy" id="163714"/>
    <lineage>
        <taxon>Eukaryota</taxon>
        <taxon>Metazoa</taxon>
        <taxon>Ecdysozoa</taxon>
        <taxon>Arthropoda</taxon>
        <taxon>Crustacea</taxon>
        <taxon>Oligostraca</taxon>
        <taxon>Ostracoda</taxon>
        <taxon>Podocopa</taxon>
        <taxon>Podocopida</taxon>
        <taxon>Cytherocopina</taxon>
        <taxon>Cytheroidea</taxon>
        <taxon>Cytherideidae</taxon>
        <taxon>Cyprideis</taxon>
    </lineage>
</organism>
<reference evidence="1" key="1">
    <citation type="submission" date="2020-11" db="EMBL/GenBank/DDBJ databases">
        <authorList>
            <person name="Tran Van P."/>
        </authorList>
    </citation>
    <scope>NUCLEOTIDE SEQUENCE</scope>
</reference>
<dbReference type="AlphaFoldDB" id="A0A7R8W4L2"/>
<proteinExistence type="predicted"/>
<accession>A0A7R8W4L2</accession>
<sequence>MGRVLPILHSILENESKGWFIPFRDQTVARLQVQKLCKEEVEKEGNRLIMDEYLRRVYSCILSNEELESFGNGIPRLLVEQAKTVITMRRSLDNVRETLHRLLDEREAAIKAEHALLSGISGWRRAKLAEIKDSLNREVCSRFHEEAISLARDHNLNQTMYFLSRDQSFMKERYPVLMKELECLRPPCRTFSWRAQIWRPTRWEIKKKINSHEEAIPVVVSNVPMSVATNIPATEKPSYTLRQYSHYKTHTGSYGWRWRNAAFRLWSWLFNVAYILGYHIPWLSPVSVRALFCKEPFPSALMLNHAKGVLCPNADSKQLTLYSRIIKLWKSVRRVRERYEAHPPNNFLGPDVSRFLHKVWAFGIIGGGGSFLLCLIFPIICLLLSAGGFILAVTSPFWMTPAVLIYHLTMVLFFDIDSPHPAHLNWQILPFFRAVFLHGLFLGIGQGLVALLLAFFTIVASGFIFAAAGIRYGCRLAWDWLTFHTWIRRRIGVPETDSFMLKRICGPGMRSQDFVYRINPNQVSL</sequence>
<dbReference type="OrthoDB" id="10003277at2759"/>
<dbReference type="PANTHER" id="PTHR37686">
    <property type="entry name" value="LD36006P"/>
    <property type="match status" value="1"/>
</dbReference>
<protein>
    <submittedName>
        <fullName evidence="1">Uncharacterized protein</fullName>
    </submittedName>
</protein>
<dbReference type="EMBL" id="OB660423">
    <property type="protein sequence ID" value="CAD7224711.1"/>
    <property type="molecule type" value="Genomic_DNA"/>
</dbReference>
<dbReference type="PANTHER" id="PTHR37686:SF1">
    <property type="entry name" value="LD36006P"/>
    <property type="match status" value="1"/>
</dbReference>
<name>A0A7R8W4L2_9CRUS</name>
<gene>
    <name evidence="1" type="ORF">CTOB1V02_LOCUS2664</name>
</gene>
<dbReference type="Pfam" id="PF25228">
    <property type="entry name" value="Lips"/>
    <property type="match status" value="1"/>
</dbReference>